<proteinExistence type="predicted"/>
<keyword evidence="3" id="KW-1185">Reference proteome</keyword>
<dbReference type="EMBL" id="JANBOH010000122">
    <property type="protein sequence ID" value="KAJ1645135.1"/>
    <property type="molecule type" value="Genomic_DNA"/>
</dbReference>
<name>A0A9W7XKL6_9FUNG</name>
<dbReference type="Proteomes" id="UP001145021">
    <property type="component" value="Unassembled WGS sequence"/>
</dbReference>
<evidence type="ECO:0000256" key="1">
    <source>
        <dbReference type="SAM" id="MobiDB-lite"/>
    </source>
</evidence>
<dbReference type="PANTHER" id="PTHR36986:SF1">
    <property type="entry name" value="UPF0643 PROTEIN PB2B2.08"/>
    <property type="match status" value="1"/>
</dbReference>
<evidence type="ECO:0000313" key="2">
    <source>
        <dbReference type="EMBL" id="KAJ1645135.1"/>
    </source>
</evidence>
<dbReference type="AlphaFoldDB" id="A0A9W7XKL6"/>
<protein>
    <submittedName>
        <fullName evidence="2">Uncharacterized protein</fullName>
    </submittedName>
</protein>
<gene>
    <name evidence="2" type="ORF">LPJ64_003242</name>
</gene>
<organism evidence="2 3">
    <name type="scientific">Coemansia asiatica</name>
    <dbReference type="NCBI Taxonomy" id="1052880"/>
    <lineage>
        <taxon>Eukaryota</taxon>
        <taxon>Fungi</taxon>
        <taxon>Fungi incertae sedis</taxon>
        <taxon>Zoopagomycota</taxon>
        <taxon>Kickxellomycotina</taxon>
        <taxon>Kickxellomycetes</taxon>
        <taxon>Kickxellales</taxon>
        <taxon>Kickxellaceae</taxon>
        <taxon>Coemansia</taxon>
    </lineage>
</organism>
<comment type="caution">
    <text evidence="2">The sequence shown here is derived from an EMBL/GenBank/DDBJ whole genome shotgun (WGS) entry which is preliminary data.</text>
</comment>
<evidence type="ECO:0000313" key="3">
    <source>
        <dbReference type="Proteomes" id="UP001145021"/>
    </source>
</evidence>
<sequence>MPFVLISDTYPTREQVENGAKDLVVDSVPKHLSVHHHQSAPSDSPKKCPFHDNQATTESSSSSSKILQYWPTKQDEIMRQALKKLRTTRDDFRTGDYAKCFSWDEVSDEYRQLNNNDIYEQLPDKPGDLVWYAVVFRSKRREDCNNLDLFMADKEAYEEAYEITNGALLVYWYTDLDKDNNCLATCVWTSRDIARSVNSQPAHRIAAAMAADSYVHYKIDRYRIQWNLKVNKLDLSRW</sequence>
<reference evidence="2" key="1">
    <citation type="submission" date="2022-07" db="EMBL/GenBank/DDBJ databases">
        <title>Phylogenomic reconstructions and comparative analyses of Kickxellomycotina fungi.</title>
        <authorList>
            <person name="Reynolds N.K."/>
            <person name="Stajich J.E."/>
            <person name="Barry K."/>
            <person name="Grigoriev I.V."/>
            <person name="Crous P."/>
            <person name="Smith M.E."/>
        </authorList>
    </citation>
    <scope>NUCLEOTIDE SEQUENCE</scope>
    <source>
        <strain evidence="2">NBRC 105413</strain>
    </source>
</reference>
<accession>A0A9W7XKL6</accession>
<feature type="region of interest" description="Disordered" evidence="1">
    <location>
        <begin position="31"/>
        <end position="65"/>
    </location>
</feature>
<dbReference type="PANTHER" id="PTHR36986">
    <property type="entry name" value="UPF0643 PROTEIN PB2B2.08"/>
    <property type="match status" value="1"/>
</dbReference>